<evidence type="ECO:0000313" key="5">
    <source>
        <dbReference type="EMBL" id="SFI93689.1"/>
    </source>
</evidence>
<evidence type="ECO:0000259" key="4">
    <source>
        <dbReference type="PROSITE" id="PS50949"/>
    </source>
</evidence>
<accession>A0A1I3M9H2</accession>
<dbReference type="InterPro" id="IPR008920">
    <property type="entry name" value="TF_FadR/GntR_C"/>
</dbReference>
<evidence type="ECO:0000313" key="6">
    <source>
        <dbReference type="Proteomes" id="UP000182737"/>
    </source>
</evidence>
<feature type="domain" description="HTH gntR-type" evidence="4">
    <location>
        <begin position="10"/>
        <end position="77"/>
    </location>
</feature>
<dbReference type="PROSITE" id="PS50949">
    <property type="entry name" value="HTH_GNTR"/>
    <property type="match status" value="1"/>
</dbReference>
<dbReference type="SUPFAM" id="SSF48008">
    <property type="entry name" value="GntR ligand-binding domain-like"/>
    <property type="match status" value="1"/>
</dbReference>
<keyword evidence="3" id="KW-0804">Transcription</keyword>
<keyword evidence="2 5" id="KW-0238">DNA-binding</keyword>
<keyword evidence="6" id="KW-1185">Reference proteome</keyword>
<dbReference type="SMART" id="SM00895">
    <property type="entry name" value="FCD"/>
    <property type="match status" value="1"/>
</dbReference>
<evidence type="ECO:0000256" key="3">
    <source>
        <dbReference type="ARBA" id="ARBA00023163"/>
    </source>
</evidence>
<dbReference type="AlphaFoldDB" id="A0A1I3M9H2"/>
<evidence type="ECO:0000256" key="1">
    <source>
        <dbReference type="ARBA" id="ARBA00023015"/>
    </source>
</evidence>
<name>A0A1I3M9H2_9SPIR</name>
<sequence>MKNTEKHEKETNREYALRVIKENIVNLELAPGSMISEQDIANELNLSRTPVHEAMQELSSTKIIEILPQRGSHVSLIDMAHVDEAVFVRSTIESAITEMACAQATEADIQEMEENVTLQRFYYEKNNLDKIMELDNAFHEIMYKITNKMQCHYMVRLMSIHYDRIRELTLHSFNAERIVKEHEEILEAFKAKDPAGARKALDKHLSRKHIQEDEIKKKYPQYFA</sequence>
<evidence type="ECO:0000256" key="2">
    <source>
        <dbReference type="ARBA" id="ARBA00023125"/>
    </source>
</evidence>
<keyword evidence="1" id="KW-0805">Transcription regulation</keyword>
<reference evidence="6" key="1">
    <citation type="submission" date="2016-10" db="EMBL/GenBank/DDBJ databases">
        <authorList>
            <person name="Varghese N."/>
            <person name="Submissions S."/>
        </authorList>
    </citation>
    <scope>NUCLEOTIDE SEQUENCE [LARGE SCALE GENOMIC DNA]</scope>
    <source>
        <strain evidence="6">XBD1002</strain>
    </source>
</reference>
<dbReference type="Gene3D" id="1.20.120.530">
    <property type="entry name" value="GntR ligand-binding domain-like"/>
    <property type="match status" value="1"/>
</dbReference>
<organism evidence="5 6">
    <name type="scientific">Treponema bryantii</name>
    <dbReference type="NCBI Taxonomy" id="163"/>
    <lineage>
        <taxon>Bacteria</taxon>
        <taxon>Pseudomonadati</taxon>
        <taxon>Spirochaetota</taxon>
        <taxon>Spirochaetia</taxon>
        <taxon>Spirochaetales</taxon>
        <taxon>Treponemataceae</taxon>
        <taxon>Treponema</taxon>
    </lineage>
</organism>
<dbReference type="PANTHER" id="PTHR43537:SF6">
    <property type="entry name" value="HTH-TYPE TRANSCRIPTIONAL REPRESSOR RSPR"/>
    <property type="match status" value="1"/>
</dbReference>
<dbReference type="InterPro" id="IPR000524">
    <property type="entry name" value="Tscrpt_reg_HTH_GntR"/>
</dbReference>
<dbReference type="Pfam" id="PF00392">
    <property type="entry name" value="GntR"/>
    <property type="match status" value="1"/>
</dbReference>
<dbReference type="PANTHER" id="PTHR43537">
    <property type="entry name" value="TRANSCRIPTIONAL REGULATOR, GNTR FAMILY"/>
    <property type="match status" value="1"/>
</dbReference>
<protein>
    <submittedName>
        <fullName evidence="5">DNA-binding transcriptional regulator, GntR family</fullName>
    </submittedName>
</protein>
<dbReference type="RefSeq" id="WP_074932766.1">
    <property type="nucleotide sequence ID" value="NZ_FORI01000008.1"/>
</dbReference>
<dbReference type="InterPro" id="IPR011711">
    <property type="entry name" value="GntR_C"/>
</dbReference>
<dbReference type="Pfam" id="PF07729">
    <property type="entry name" value="FCD"/>
    <property type="match status" value="1"/>
</dbReference>
<dbReference type="InterPro" id="IPR036390">
    <property type="entry name" value="WH_DNA-bd_sf"/>
</dbReference>
<dbReference type="SMART" id="SM00345">
    <property type="entry name" value="HTH_GNTR"/>
    <property type="match status" value="1"/>
</dbReference>
<proteinExistence type="predicted"/>
<dbReference type="SUPFAM" id="SSF46785">
    <property type="entry name" value="Winged helix' DNA-binding domain"/>
    <property type="match status" value="1"/>
</dbReference>
<dbReference type="Proteomes" id="UP000182737">
    <property type="component" value="Unassembled WGS sequence"/>
</dbReference>
<dbReference type="GO" id="GO:0003677">
    <property type="term" value="F:DNA binding"/>
    <property type="evidence" value="ECO:0007669"/>
    <property type="project" value="UniProtKB-KW"/>
</dbReference>
<dbReference type="GO" id="GO:0003700">
    <property type="term" value="F:DNA-binding transcription factor activity"/>
    <property type="evidence" value="ECO:0007669"/>
    <property type="project" value="InterPro"/>
</dbReference>
<dbReference type="EMBL" id="FORI01000008">
    <property type="protein sequence ID" value="SFI93689.1"/>
    <property type="molecule type" value="Genomic_DNA"/>
</dbReference>
<gene>
    <name evidence="5" type="ORF">SAMN04487775_108139</name>
</gene>
<dbReference type="Gene3D" id="1.10.10.10">
    <property type="entry name" value="Winged helix-like DNA-binding domain superfamily/Winged helix DNA-binding domain"/>
    <property type="match status" value="1"/>
</dbReference>
<dbReference type="InterPro" id="IPR036388">
    <property type="entry name" value="WH-like_DNA-bd_sf"/>
</dbReference>